<dbReference type="Proteomes" id="UP001236569">
    <property type="component" value="Unassembled WGS sequence"/>
</dbReference>
<comment type="caution">
    <text evidence="2">The sequence shown here is derived from an EMBL/GenBank/DDBJ whole genome shotgun (WGS) entry which is preliminary data.</text>
</comment>
<dbReference type="InterPro" id="IPR046450">
    <property type="entry name" value="PA_dom_sf"/>
</dbReference>
<keyword evidence="3" id="KW-1185">Reference proteome</keyword>
<evidence type="ECO:0000313" key="3">
    <source>
        <dbReference type="Proteomes" id="UP001236569"/>
    </source>
</evidence>
<reference evidence="2 3" key="1">
    <citation type="submission" date="2023-05" db="EMBL/GenBank/DDBJ databases">
        <title>Novel species of genus Flectobacillus isolated from stream in China.</title>
        <authorList>
            <person name="Lu H."/>
        </authorList>
    </citation>
    <scope>NUCLEOTIDE SEQUENCE [LARGE SCALE GENOMIC DNA]</scope>
    <source>
        <strain evidence="2 3">DC10W</strain>
    </source>
</reference>
<evidence type="ECO:0000259" key="1">
    <source>
        <dbReference type="Pfam" id="PF04389"/>
    </source>
</evidence>
<protein>
    <submittedName>
        <fullName evidence="2">M28 family metallopeptidase</fullName>
    </submittedName>
</protein>
<dbReference type="PANTHER" id="PTHR12147">
    <property type="entry name" value="METALLOPEPTIDASE M28 FAMILY MEMBER"/>
    <property type="match status" value="1"/>
</dbReference>
<accession>A0ABT6YHD5</accession>
<feature type="domain" description="Peptidase M28" evidence="1">
    <location>
        <begin position="296"/>
        <end position="508"/>
    </location>
</feature>
<dbReference type="EMBL" id="JASHID010000001">
    <property type="protein sequence ID" value="MDI9862987.1"/>
    <property type="molecule type" value="Genomic_DNA"/>
</dbReference>
<organism evidence="2 3">
    <name type="scientific">Flectobacillus longus</name>
    <dbReference type="NCBI Taxonomy" id="2984207"/>
    <lineage>
        <taxon>Bacteria</taxon>
        <taxon>Pseudomonadati</taxon>
        <taxon>Bacteroidota</taxon>
        <taxon>Cytophagia</taxon>
        <taxon>Cytophagales</taxon>
        <taxon>Flectobacillaceae</taxon>
        <taxon>Flectobacillus</taxon>
    </lineage>
</organism>
<name>A0ABT6YHD5_9BACT</name>
<dbReference type="PANTHER" id="PTHR12147:SF26">
    <property type="entry name" value="PEPTIDASE M28 DOMAIN-CONTAINING PROTEIN"/>
    <property type="match status" value="1"/>
</dbReference>
<dbReference type="SUPFAM" id="SSF53187">
    <property type="entry name" value="Zn-dependent exopeptidases"/>
    <property type="match status" value="1"/>
</dbReference>
<dbReference type="CDD" id="cd04820">
    <property type="entry name" value="PA_M28_1_1"/>
    <property type="match status" value="1"/>
</dbReference>
<dbReference type="SUPFAM" id="SSF52025">
    <property type="entry name" value="PA domain"/>
    <property type="match status" value="1"/>
</dbReference>
<dbReference type="InterPro" id="IPR007484">
    <property type="entry name" value="Peptidase_M28"/>
</dbReference>
<dbReference type="Pfam" id="PF04389">
    <property type="entry name" value="Peptidase_M28"/>
    <property type="match status" value="1"/>
</dbReference>
<gene>
    <name evidence="2" type="ORF">QM480_01520</name>
</gene>
<dbReference type="InterPro" id="IPR045175">
    <property type="entry name" value="M28_fam"/>
</dbReference>
<dbReference type="Gene3D" id="3.50.30.30">
    <property type="match status" value="1"/>
</dbReference>
<dbReference type="Gene3D" id="3.40.630.10">
    <property type="entry name" value="Zn peptidases"/>
    <property type="match status" value="1"/>
</dbReference>
<proteinExistence type="predicted"/>
<sequence length="543" mass="59243">MKLSFISASTIACLLGFSAIGQKGGPEVKNLKNINPNAIKATMTFLADDLVEGRQPGTRGFAVASKFVETQMMRIGLKPAMPDGGYIQPVPLKKGIVSEKLTAMTLGEETLTYGQEFIASPYMPQSESSVSAPLVFVGYGISAPEMQYDDYKGIDVKGKIVVFFNAAPESFLSNQRAYFTTNPVKYNEAIKRGAVGVIAVNFPNDKRSTWEATVRRTKQGTFKWLNKERQPNDAFPVLKAVATFNPDKAEKLFAKSGKTFASAVESTKAGKAESFDLNIQANIKVNTQFTSVAGSNLVGIIEGSDPKLKDEYIVYTAHLDHFGIGAPVKGDSIYNGAHDNASGVAILLEIAQTFKNLQEAPKRSIVFTIVTGEEFGLLGSDYFASNSPLNGKIVADLAIDMPFFFHPVLDIVPYGAQHSSLNQQVEKTAKILGLGISPDPFPEQVVFIRSDHFSFIKKGIPSLFIKSGFKTIPSDTIDRSKSDVGWRSSIYHTPQDDMSQPFDFDAAATHVKVNYLIGYYVAQDSKSPDWNVGDFFGGKFGKK</sequence>
<evidence type="ECO:0000313" key="2">
    <source>
        <dbReference type="EMBL" id="MDI9862987.1"/>
    </source>
</evidence>
<dbReference type="RefSeq" id="WP_283368338.1">
    <property type="nucleotide sequence ID" value="NZ_JASHID010000001.1"/>
</dbReference>